<organism evidence="2 3">
    <name type="scientific">Arenibacter algicola</name>
    <dbReference type="NCBI Taxonomy" id="616991"/>
    <lineage>
        <taxon>Bacteria</taxon>
        <taxon>Pseudomonadati</taxon>
        <taxon>Bacteroidota</taxon>
        <taxon>Flavobacteriia</taxon>
        <taxon>Flavobacteriales</taxon>
        <taxon>Flavobacteriaceae</taxon>
        <taxon>Arenibacter</taxon>
    </lineage>
</organism>
<dbReference type="KEGG" id="aalg:AREALGSMS7_01924"/>
<evidence type="ECO:0000259" key="1">
    <source>
        <dbReference type="Pfam" id="PF14279"/>
    </source>
</evidence>
<dbReference type="GO" id="GO:0004519">
    <property type="term" value="F:endonuclease activity"/>
    <property type="evidence" value="ECO:0007669"/>
    <property type="project" value="UniProtKB-KW"/>
</dbReference>
<name>A0A221UWA6_9FLAO</name>
<proteinExistence type="predicted"/>
<dbReference type="RefSeq" id="WP_093978155.1">
    <property type="nucleotide sequence ID" value="NZ_CP022515.1"/>
</dbReference>
<evidence type="ECO:0000313" key="2">
    <source>
        <dbReference type="EMBL" id="ASO05386.1"/>
    </source>
</evidence>
<dbReference type="Proteomes" id="UP000204551">
    <property type="component" value="Chromosome"/>
</dbReference>
<dbReference type="Pfam" id="PF14279">
    <property type="entry name" value="HNH_5"/>
    <property type="match status" value="1"/>
</dbReference>
<dbReference type="EMBL" id="CP022515">
    <property type="protein sequence ID" value="ASO05386.1"/>
    <property type="molecule type" value="Genomic_DNA"/>
</dbReference>
<evidence type="ECO:0000313" key="3">
    <source>
        <dbReference type="Proteomes" id="UP000204551"/>
    </source>
</evidence>
<gene>
    <name evidence="2" type="ORF">AREALGSMS7_01924</name>
</gene>
<dbReference type="InterPro" id="IPR029471">
    <property type="entry name" value="HNH_5"/>
</dbReference>
<keyword evidence="2" id="KW-0255">Endonuclease</keyword>
<keyword evidence="2" id="KW-0378">Hydrolase</keyword>
<accession>A0A221UWA6</accession>
<protein>
    <submittedName>
        <fullName evidence="2">HNH endonuclease</fullName>
    </submittedName>
</protein>
<feature type="domain" description="HNH endonuclease 5" evidence="1">
    <location>
        <begin position="52"/>
        <end position="93"/>
    </location>
</feature>
<reference evidence="2 3" key="1">
    <citation type="submission" date="2017-07" db="EMBL/GenBank/DDBJ databases">
        <title>Genome Sequence of Arenibacter algicola Strain SMS7 Isolated from a culture of the Diatom Skeletonema marinoi.</title>
        <authorList>
            <person name="Topel M."/>
            <person name="Pinder M.I.M."/>
            <person name="Johansson O.N."/>
            <person name="Kourtchenko O."/>
            <person name="Godhe A."/>
            <person name="Clarke A.K."/>
        </authorList>
    </citation>
    <scope>NUCLEOTIDE SEQUENCE [LARGE SCALE GENOMIC DNA]</scope>
    <source>
        <strain evidence="2 3">SMS7</strain>
    </source>
</reference>
<keyword evidence="2" id="KW-0540">Nuclease</keyword>
<dbReference type="AlphaFoldDB" id="A0A221UWA6"/>
<sequence>MRIVTDCEINEAVLKDISEILSDYTIVISKKIKSDIKNPKKEFLKDSNEKKCRFCKKSYPQVKFDKDAHAIPNFIGNQSLFHKNECDSCNALFSKYENELANFMLPLNSIYGIKGKKGTPKYKLKGEPIIKSEGENQIEITEAPNSILKQNESIDLNLKIPSYIPDYIYRCLIKIGLSLIPESKIVEYERIFNWLISSSQKSQISQYAIMSIYPSNFRMDEITCIILEKKNSCLDKYTESILSISYSNFAFQTYFPSKFTVEKELKLTGFPYAIPTPLDINKSVSREFKLIDLNSEVRSVNESVELEIQNMNLK</sequence>